<keyword evidence="1" id="KW-0472">Membrane</keyword>
<gene>
    <name evidence="3" type="ORF">DEBR0S3_05468G</name>
    <name evidence="2" type="ORF">HII12_002130</name>
</gene>
<keyword evidence="1" id="KW-0812">Transmembrane</keyword>
<evidence type="ECO:0000256" key="1">
    <source>
        <dbReference type="SAM" id="Phobius"/>
    </source>
</evidence>
<evidence type="ECO:0000313" key="3">
    <source>
        <dbReference type="EMBL" id="VUG18233.1"/>
    </source>
</evidence>
<sequence length="518" mass="58272">MEEIDFFAKSEQSLMHDFGNYHKDLLVSVSLVGCFSILLVLFGIFFYRSYKDYQKYLRNEKGSHRNDEEFLPLNNVSIQSPAPCMIRQVDTNSSEISRHIVQQQGRNSEGFYKVQNEDSELVGATTGKKGLCSDIEPRSDTISSANAFKGAQALLKATSNNLHNIFRGLSSMSHSAAEHLNHKKASKELTTSSTITLPSSMLGSPLCTPIRVVDKMGKTDGISNIPTNIAGLEIRFTSPNHPDHSSINDNKSSRTTKYTIKYLSSLGSEEKMNTLINMANEGTTLLSSIMLPNTPLMPNAGRKDIMDDLQDISDEFNRHRDETTPLLIQTVRFLSHSLGMQRYQNPRIFTQNYANVIKQIINQGLVKKVSDVSPILQILLSETIMRYCMASWKFSTAEHKVLDVKLAEWELEPSVPNKLETCKLILKMLESKVLTSSFLDLLDIFSVQKDDEIIAFLESRLKDFKNISLVYEKLSAIIRKKSLKKVTSTLSLAKNKSGHINDSLPGSLYRRQGKQNNV</sequence>
<protein>
    <submittedName>
        <fullName evidence="3">DEBR0S3_05468g1_1</fullName>
    </submittedName>
</protein>
<keyword evidence="4" id="KW-1185">Reference proteome</keyword>
<evidence type="ECO:0000313" key="2">
    <source>
        <dbReference type="EMBL" id="KAF6012609.1"/>
    </source>
</evidence>
<name>A0A7D9CYE3_DEKBR</name>
<evidence type="ECO:0000313" key="4">
    <source>
        <dbReference type="Proteomes" id="UP000478008"/>
    </source>
</evidence>
<dbReference type="EMBL" id="JABCYN010000023">
    <property type="protein sequence ID" value="KAF6012609.1"/>
    <property type="molecule type" value="Genomic_DNA"/>
</dbReference>
<proteinExistence type="predicted"/>
<reference evidence="3 4" key="1">
    <citation type="submission" date="2019-07" db="EMBL/GenBank/DDBJ databases">
        <authorList>
            <person name="Friedrich A."/>
            <person name="Schacherer J."/>
        </authorList>
    </citation>
    <scope>NUCLEOTIDE SEQUENCE [LARGE SCALE GENOMIC DNA]</scope>
</reference>
<dbReference type="EMBL" id="CABFWN010000003">
    <property type="protein sequence ID" value="VUG18233.1"/>
    <property type="molecule type" value="Genomic_DNA"/>
</dbReference>
<organism evidence="3 4">
    <name type="scientific">Dekkera bruxellensis</name>
    <name type="common">Brettanomyces custersii</name>
    <dbReference type="NCBI Taxonomy" id="5007"/>
    <lineage>
        <taxon>Eukaryota</taxon>
        <taxon>Fungi</taxon>
        <taxon>Dikarya</taxon>
        <taxon>Ascomycota</taxon>
        <taxon>Saccharomycotina</taxon>
        <taxon>Pichiomycetes</taxon>
        <taxon>Pichiales</taxon>
        <taxon>Pichiaceae</taxon>
        <taxon>Brettanomyces</taxon>
    </lineage>
</organism>
<keyword evidence="1" id="KW-1133">Transmembrane helix</keyword>
<dbReference type="AlphaFoldDB" id="A0A7D9CYE3"/>
<accession>A0A7D9CYE3</accession>
<dbReference type="Proteomes" id="UP000568158">
    <property type="component" value="Unassembled WGS sequence"/>
</dbReference>
<dbReference type="Proteomes" id="UP000478008">
    <property type="component" value="Unassembled WGS sequence"/>
</dbReference>
<feature type="transmembrane region" description="Helical" evidence="1">
    <location>
        <begin position="25"/>
        <end position="47"/>
    </location>
</feature>
<evidence type="ECO:0000313" key="5">
    <source>
        <dbReference type="Proteomes" id="UP000568158"/>
    </source>
</evidence>
<reference evidence="2 5" key="2">
    <citation type="journal article" date="2020" name="Appl. Microbiol. Biotechnol.">
        <title>Targeted gene deletion in Brettanomyces bruxellensis with an expression-free CRISPR-Cas9 system.</title>
        <authorList>
            <person name="Varela C."/>
            <person name="Bartel C."/>
            <person name="Onetto C."/>
            <person name="Borneman A."/>
        </authorList>
    </citation>
    <scope>NUCLEOTIDE SEQUENCE [LARGE SCALE GENOMIC DNA]</scope>
    <source>
        <strain evidence="2 5">AWRI1613</strain>
    </source>
</reference>